<evidence type="ECO:0000313" key="2">
    <source>
        <dbReference type="EMBL" id="SHN47236.1"/>
    </source>
</evidence>
<feature type="transmembrane region" description="Helical" evidence="1">
    <location>
        <begin position="106"/>
        <end position="126"/>
    </location>
</feature>
<feature type="transmembrane region" description="Helical" evidence="1">
    <location>
        <begin position="133"/>
        <end position="150"/>
    </location>
</feature>
<feature type="transmembrane region" description="Helical" evidence="1">
    <location>
        <begin position="12"/>
        <end position="33"/>
    </location>
</feature>
<gene>
    <name evidence="2" type="ORF">SAMN05443668_12184</name>
</gene>
<dbReference type="AlphaFoldDB" id="A0A1M7RMB6"/>
<dbReference type="OrthoDB" id="3790499at2"/>
<feature type="transmembrane region" description="Helical" evidence="1">
    <location>
        <begin position="156"/>
        <end position="175"/>
    </location>
</feature>
<name>A0A1M7RMB6_9ACTN</name>
<evidence type="ECO:0000256" key="1">
    <source>
        <dbReference type="SAM" id="Phobius"/>
    </source>
</evidence>
<reference evidence="2 3" key="1">
    <citation type="submission" date="2016-11" db="EMBL/GenBank/DDBJ databases">
        <authorList>
            <person name="Jaros S."/>
            <person name="Januszkiewicz K."/>
            <person name="Wedrychowicz H."/>
        </authorList>
    </citation>
    <scope>NUCLEOTIDE SEQUENCE [LARGE SCALE GENOMIC DNA]</scope>
    <source>
        <strain evidence="2 3">DSM 46144</strain>
    </source>
</reference>
<keyword evidence="3" id="KW-1185">Reference proteome</keyword>
<feature type="transmembrane region" description="Helical" evidence="1">
    <location>
        <begin position="67"/>
        <end position="86"/>
    </location>
</feature>
<dbReference type="EMBL" id="FRCS01000021">
    <property type="protein sequence ID" value="SHN47236.1"/>
    <property type="molecule type" value="Genomic_DNA"/>
</dbReference>
<accession>A0A1M7RMB6</accession>
<proteinExistence type="predicted"/>
<protein>
    <submittedName>
        <fullName evidence="2">Uncharacterized protein</fullName>
    </submittedName>
</protein>
<feature type="transmembrane region" description="Helical" evidence="1">
    <location>
        <begin position="39"/>
        <end position="60"/>
    </location>
</feature>
<dbReference type="Proteomes" id="UP000184440">
    <property type="component" value="Unassembled WGS sequence"/>
</dbReference>
<sequence>MRSVPDSPVDRILTASLVVAPLLLLLTDVLYALRGWDDSGAAIVHVLGSAAFLLVLLRVLTVTGGGAFGAALLIVGVLGGAGNIGYGFNSIHVSLGDTDLNDASGAAALIKVLGLCFPLTLLLIGLAYRRSQAPWIVALLVLAAVVWPIAHIANLGWLAVLGNVLIVVPLAAIAAPTRARVLEPAAVD</sequence>
<keyword evidence="1" id="KW-0472">Membrane</keyword>
<dbReference type="RefSeq" id="WP_073264875.1">
    <property type="nucleotide sequence ID" value="NZ_FRCS01000021.1"/>
</dbReference>
<evidence type="ECO:0000313" key="3">
    <source>
        <dbReference type="Proteomes" id="UP000184440"/>
    </source>
</evidence>
<keyword evidence="1" id="KW-0812">Transmembrane</keyword>
<keyword evidence="1" id="KW-1133">Transmembrane helix</keyword>
<organism evidence="2 3">
    <name type="scientific">Cryptosporangium aurantiacum</name>
    <dbReference type="NCBI Taxonomy" id="134849"/>
    <lineage>
        <taxon>Bacteria</taxon>
        <taxon>Bacillati</taxon>
        <taxon>Actinomycetota</taxon>
        <taxon>Actinomycetes</taxon>
        <taxon>Cryptosporangiales</taxon>
        <taxon>Cryptosporangiaceae</taxon>
        <taxon>Cryptosporangium</taxon>
    </lineage>
</organism>
<dbReference type="STRING" id="134849.SAMN05443668_12184"/>